<comment type="caution">
    <text evidence="8">The sequence shown here is derived from an EMBL/GenBank/DDBJ whole genome shotgun (WGS) entry which is preliminary data.</text>
</comment>
<dbReference type="GO" id="GO:0004022">
    <property type="term" value="F:alcohol dehydrogenase (NAD+) activity"/>
    <property type="evidence" value="ECO:0007669"/>
    <property type="project" value="TreeGrafter"/>
</dbReference>
<comment type="similarity">
    <text evidence="2">Belongs to the zinc-containing alcohol dehydrogenase family.</text>
</comment>
<keyword evidence="4" id="KW-0862">Zinc</keyword>
<protein>
    <submittedName>
        <fullName evidence="8">Chaperonin 10-like protein</fullName>
    </submittedName>
</protein>
<evidence type="ECO:0000313" key="9">
    <source>
        <dbReference type="Proteomes" id="UP001301769"/>
    </source>
</evidence>
<dbReference type="GO" id="GO:0046872">
    <property type="term" value="F:metal ion binding"/>
    <property type="evidence" value="ECO:0007669"/>
    <property type="project" value="UniProtKB-KW"/>
</dbReference>
<reference evidence="8" key="1">
    <citation type="journal article" date="2023" name="Mol. Phylogenet. Evol.">
        <title>Genome-scale phylogeny and comparative genomics of the fungal order Sordariales.</title>
        <authorList>
            <person name="Hensen N."/>
            <person name="Bonometti L."/>
            <person name="Westerberg I."/>
            <person name="Brannstrom I.O."/>
            <person name="Guillou S."/>
            <person name="Cros-Aarteil S."/>
            <person name="Calhoun S."/>
            <person name="Haridas S."/>
            <person name="Kuo A."/>
            <person name="Mondo S."/>
            <person name="Pangilinan J."/>
            <person name="Riley R."/>
            <person name="LaButti K."/>
            <person name="Andreopoulos B."/>
            <person name="Lipzen A."/>
            <person name="Chen C."/>
            <person name="Yan M."/>
            <person name="Daum C."/>
            <person name="Ng V."/>
            <person name="Clum A."/>
            <person name="Steindorff A."/>
            <person name="Ohm R.A."/>
            <person name="Martin F."/>
            <person name="Silar P."/>
            <person name="Natvig D.O."/>
            <person name="Lalanne C."/>
            <person name="Gautier V."/>
            <person name="Ament-Velasquez S.L."/>
            <person name="Kruys A."/>
            <person name="Hutchinson M.I."/>
            <person name="Powell A.J."/>
            <person name="Barry K."/>
            <person name="Miller A.N."/>
            <person name="Grigoriev I.V."/>
            <person name="Debuchy R."/>
            <person name="Gladieux P."/>
            <person name="Hiltunen Thoren M."/>
            <person name="Johannesson H."/>
        </authorList>
    </citation>
    <scope>NUCLEOTIDE SEQUENCE</scope>
    <source>
        <strain evidence="8">PSN293</strain>
    </source>
</reference>
<dbReference type="EMBL" id="MU858063">
    <property type="protein sequence ID" value="KAK4216957.1"/>
    <property type="molecule type" value="Genomic_DNA"/>
</dbReference>
<dbReference type="Proteomes" id="UP001301769">
    <property type="component" value="Unassembled WGS sequence"/>
</dbReference>
<dbReference type="Pfam" id="PF08240">
    <property type="entry name" value="ADH_N"/>
    <property type="match status" value="1"/>
</dbReference>
<name>A0AAN6YIU1_9PEZI</name>
<organism evidence="8 9">
    <name type="scientific">Rhypophila decipiens</name>
    <dbReference type="NCBI Taxonomy" id="261697"/>
    <lineage>
        <taxon>Eukaryota</taxon>
        <taxon>Fungi</taxon>
        <taxon>Dikarya</taxon>
        <taxon>Ascomycota</taxon>
        <taxon>Pezizomycotina</taxon>
        <taxon>Sordariomycetes</taxon>
        <taxon>Sordariomycetidae</taxon>
        <taxon>Sordariales</taxon>
        <taxon>Naviculisporaceae</taxon>
        <taxon>Rhypophila</taxon>
    </lineage>
</organism>
<proteinExistence type="inferred from homology"/>
<dbReference type="PANTHER" id="PTHR42940">
    <property type="entry name" value="ALCOHOL DEHYDROGENASE 1-RELATED"/>
    <property type="match status" value="1"/>
</dbReference>
<comment type="cofactor">
    <cofactor evidence="1">
        <name>Zn(2+)</name>
        <dbReference type="ChEBI" id="CHEBI:29105"/>
    </cofactor>
</comment>
<dbReference type="InterPro" id="IPR011032">
    <property type="entry name" value="GroES-like_sf"/>
</dbReference>
<evidence type="ECO:0000259" key="7">
    <source>
        <dbReference type="Pfam" id="PF08240"/>
    </source>
</evidence>
<keyword evidence="3" id="KW-0479">Metal-binding</keyword>
<evidence type="ECO:0000256" key="1">
    <source>
        <dbReference type="ARBA" id="ARBA00001947"/>
    </source>
</evidence>
<evidence type="ECO:0000256" key="5">
    <source>
        <dbReference type="ARBA" id="ARBA00023002"/>
    </source>
</evidence>
<dbReference type="AlphaFoldDB" id="A0AAN6YIU1"/>
<dbReference type="InterPro" id="IPR013149">
    <property type="entry name" value="ADH-like_C"/>
</dbReference>
<dbReference type="InterPro" id="IPR036291">
    <property type="entry name" value="NAD(P)-bd_dom_sf"/>
</dbReference>
<reference evidence="8" key="2">
    <citation type="submission" date="2023-05" db="EMBL/GenBank/DDBJ databases">
        <authorList>
            <consortium name="Lawrence Berkeley National Laboratory"/>
            <person name="Steindorff A."/>
            <person name="Hensen N."/>
            <person name="Bonometti L."/>
            <person name="Westerberg I."/>
            <person name="Brannstrom I.O."/>
            <person name="Guillou S."/>
            <person name="Cros-Aarteil S."/>
            <person name="Calhoun S."/>
            <person name="Haridas S."/>
            <person name="Kuo A."/>
            <person name="Mondo S."/>
            <person name="Pangilinan J."/>
            <person name="Riley R."/>
            <person name="Labutti K."/>
            <person name="Andreopoulos B."/>
            <person name="Lipzen A."/>
            <person name="Chen C."/>
            <person name="Yanf M."/>
            <person name="Daum C."/>
            <person name="Ng V."/>
            <person name="Clum A."/>
            <person name="Ohm R."/>
            <person name="Martin F."/>
            <person name="Silar P."/>
            <person name="Natvig D."/>
            <person name="Lalanne C."/>
            <person name="Gautier V."/>
            <person name="Ament-Velasquez S.L."/>
            <person name="Kruys A."/>
            <person name="Hutchinson M.I."/>
            <person name="Powell A.J."/>
            <person name="Barry K."/>
            <person name="Miller A.N."/>
            <person name="Grigoriev I.V."/>
            <person name="Debuchy R."/>
            <person name="Gladieux P."/>
            <person name="Thoren M.H."/>
            <person name="Johannesson H."/>
        </authorList>
    </citation>
    <scope>NUCLEOTIDE SEQUENCE</scope>
    <source>
        <strain evidence="8">PSN293</strain>
    </source>
</reference>
<evidence type="ECO:0000256" key="2">
    <source>
        <dbReference type="ARBA" id="ARBA00008072"/>
    </source>
</evidence>
<accession>A0AAN6YIU1</accession>
<dbReference type="PANTHER" id="PTHR42940:SF8">
    <property type="entry name" value="VACUOLAR PROTEIN SORTING-ASSOCIATED PROTEIN 11"/>
    <property type="match status" value="1"/>
</dbReference>
<dbReference type="SUPFAM" id="SSF51735">
    <property type="entry name" value="NAD(P)-binding Rossmann-fold domains"/>
    <property type="match status" value="1"/>
</dbReference>
<keyword evidence="9" id="KW-1185">Reference proteome</keyword>
<gene>
    <name evidence="8" type="ORF">QBC37DRAFT_67257</name>
</gene>
<dbReference type="Pfam" id="PF00107">
    <property type="entry name" value="ADH_zinc_N"/>
    <property type="match status" value="1"/>
</dbReference>
<dbReference type="Gene3D" id="3.40.50.720">
    <property type="entry name" value="NAD(P)-binding Rossmann-like Domain"/>
    <property type="match status" value="2"/>
</dbReference>
<evidence type="ECO:0000256" key="3">
    <source>
        <dbReference type="ARBA" id="ARBA00022723"/>
    </source>
</evidence>
<evidence type="ECO:0000313" key="8">
    <source>
        <dbReference type="EMBL" id="KAK4216957.1"/>
    </source>
</evidence>
<dbReference type="Gene3D" id="3.90.180.10">
    <property type="entry name" value="Medium-chain alcohol dehydrogenases, catalytic domain"/>
    <property type="match status" value="2"/>
</dbReference>
<feature type="domain" description="Alcohol dehydrogenase-like C-terminal" evidence="6">
    <location>
        <begin position="232"/>
        <end position="393"/>
    </location>
</feature>
<dbReference type="InterPro" id="IPR013154">
    <property type="entry name" value="ADH-like_N"/>
</dbReference>
<keyword evidence="5" id="KW-0560">Oxidoreductase</keyword>
<dbReference type="GO" id="GO:0005737">
    <property type="term" value="C:cytoplasm"/>
    <property type="evidence" value="ECO:0007669"/>
    <property type="project" value="TreeGrafter"/>
</dbReference>
<evidence type="ECO:0000256" key="4">
    <source>
        <dbReference type="ARBA" id="ARBA00022833"/>
    </source>
</evidence>
<feature type="domain" description="Alcohol dehydrogenase-like N-terminal" evidence="7">
    <location>
        <begin position="45"/>
        <end position="182"/>
    </location>
</feature>
<sequence length="436" mass="46801">MEPKPRSPTQTNIPLTMKAQLLKAYNTRYELHTLETPLLSAASDPHDMLIKVTAASYCHTDHVLASGGMPGLPPRFPHIGCHEFAGEIVALSPASTPDTIKYKVGDRVGVPGRAFHPCGKCFECSSSSSGSSSNSSAFATKEQDPPGYSVYCPHALNLGISSPGGFREYAIVDSRQVALIPEEISDIQASAMMCAGLTIYAALKKCISACRPNSSLDGAKDLYIGIIGCGGGLGHLGLQFAIAMGFKAILGLDNSDGPLRLARHSAGQLATIIEEGTDQDVTLEIIDAREYPSPENLAVSFNAKYVTRYREPPASSNERNEVGLDAVIILPESQKAFDYGVGLLKNHGKCIVVSFPKEGFHLSAQDLVFRDITVMGSLVGSNKLLKEMLDFAARKQVKARIKTFPLEGLNDLVDEYHKAEGGKLVVDMKKKSATSN</sequence>
<evidence type="ECO:0000259" key="6">
    <source>
        <dbReference type="Pfam" id="PF00107"/>
    </source>
</evidence>
<dbReference type="SUPFAM" id="SSF50129">
    <property type="entry name" value="GroES-like"/>
    <property type="match status" value="1"/>
</dbReference>